<proteinExistence type="predicted"/>
<reference evidence="1 2" key="1">
    <citation type="submission" date="2012-01" db="EMBL/GenBank/DDBJ databases">
        <title>Complete sequence of Desulfotomaculum gibsoniae DSM 7213.</title>
        <authorList>
            <consortium name="US DOE Joint Genome Institute"/>
            <person name="Lucas S."/>
            <person name="Han J."/>
            <person name="Lapidus A."/>
            <person name="Cheng J.-F."/>
            <person name="Goodwin L."/>
            <person name="Pitluck S."/>
            <person name="Peters L."/>
            <person name="Ovchinnikova G."/>
            <person name="Teshima H."/>
            <person name="Detter J.C."/>
            <person name="Han C."/>
            <person name="Tapia R."/>
            <person name="Land M."/>
            <person name="Hauser L."/>
            <person name="Kyrpides N."/>
            <person name="Ivanova N."/>
            <person name="Pagani I."/>
            <person name="Parshina S."/>
            <person name="Plugge C."/>
            <person name="Muyzer G."/>
            <person name="Kuever J."/>
            <person name="Ivanova A."/>
            <person name="Nazina T."/>
            <person name="Klenk H.-P."/>
            <person name="Brambilla E."/>
            <person name="Spring S."/>
            <person name="Stams A.F."/>
            <person name="Woyke T."/>
        </authorList>
    </citation>
    <scope>NUCLEOTIDE SEQUENCE [LARGE SCALE GENOMIC DNA]</scope>
    <source>
        <strain evidence="1 2">DSM 7213</strain>
    </source>
</reference>
<dbReference type="Proteomes" id="UP000013520">
    <property type="component" value="Chromosome"/>
</dbReference>
<dbReference type="KEGG" id="dgi:Desgi_0996"/>
<dbReference type="HOGENOM" id="CLU_3182848_0_0_9"/>
<protein>
    <submittedName>
        <fullName evidence="1">Uncharacterized protein</fullName>
    </submittedName>
</protein>
<organism evidence="1 2">
    <name type="scientific">Desulfoscipio gibsoniae DSM 7213</name>
    <dbReference type="NCBI Taxonomy" id="767817"/>
    <lineage>
        <taxon>Bacteria</taxon>
        <taxon>Bacillati</taxon>
        <taxon>Bacillota</taxon>
        <taxon>Clostridia</taxon>
        <taxon>Eubacteriales</taxon>
        <taxon>Desulfallaceae</taxon>
        <taxon>Desulfoscipio</taxon>
    </lineage>
</organism>
<sequence length="46" mass="5372">MRYGNMVYSRFCIRLSFKGGVLELVLTKMVLVMSLRTCLKLNTRTK</sequence>
<dbReference type="AlphaFoldDB" id="R4KLP0"/>
<evidence type="ECO:0000313" key="2">
    <source>
        <dbReference type="Proteomes" id="UP000013520"/>
    </source>
</evidence>
<name>R4KLP0_9FIRM</name>
<evidence type="ECO:0000313" key="1">
    <source>
        <dbReference type="EMBL" id="AGL00536.1"/>
    </source>
</evidence>
<dbReference type="STRING" id="767817.Desgi_0996"/>
<dbReference type="EMBL" id="CP003273">
    <property type="protein sequence ID" value="AGL00536.1"/>
    <property type="molecule type" value="Genomic_DNA"/>
</dbReference>
<accession>R4KLP0</accession>
<gene>
    <name evidence="1" type="ORF">Desgi_0996</name>
</gene>
<keyword evidence="2" id="KW-1185">Reference proteome</keyword>